<dbReference type="Gene3D" id="2.170.130.10">
    <property type="entry name" value="TonB-dependent receptor, plug domain"/>
    <property type="match status" value="1"/>
</dbReference>
<keyword evidence="2" id="KW-1133">Transmembrane helix</keyword>
<dbReference type="PANTHER" id="PTHR34978:SF3">
    <property type="entry name" value="SLR0241 PROTEIN"/>
    <property type="match status" value="1"/>
</dbReference>
<feature type="domain" description="Peptidase M56" evidence="3">
    <location>
        <begin position="150"/>
        <end position="253"/>
    </location>
</feature>
<feature type="transmembrane region" description="Helical" evidence="2">
    <location>
        <begin position="91"/>
        <end position="112"/>
    </location>
</feature>
<keyword evidence="5" id="KW-1185">Reference proteome</keyword>
<evidence type="ECO:0000256" key="2">
    <source>
        <dbReference type="SAM" id="Phobius"/>
    </source>
</evidence>
<comment type="caution">
    <text evidence="4">The sequence shown here is derived from an EMBL/GenBank/DDBJ whole genome shotgun (WGS) entry which is preliminary data.</text>
</comment>
<comment type="similarity">
    <text evidence="1">Belongs to the TonB-dependent receptor family.</text>
</comment>
<keyword evidence="1" id="KW-0998">Cell outer membrane</keyword>
<keyword evidence="1" id="KW-1134">Transmembrane beta strand</keyword>
<reference evidence="4" key="1">
    <citation type="submission" date="2022-11" db="EMBL/GenBank/DDBJ databases">
        <title>The characterization of three novel Bacteroidetes species and genomic analysis of their roles in tidal elemental geochemical cycles.</title>
        <authorList>
            <person name="Ma K.-J."/>
        </authorList>
    </citation>
    <scope>NUCLEOTIDE SEQUENCE</scope>
    <source>
        <strain evidence="4">M415</strain>
    </source>
</reference>
<keyword evidence="1" id="KW-0813">Transport</keyword>
<name>A0AAE3MMG6_9FLAO</name>
<organism evidence="4 5">
    <name type="scientific">Lentiprolixibacter aurantiacus</name>
    <dbReference type="NCBI Taxonomy" id="2993939"/>
    <lineage>
        <taxon>Bacteria</taxon>
        <taxon>Pseudomonadati</taxon>
        <taxon>Bacteroidota</taxon>
        <taxon>Flavobacteriia</taxon>
        <taxon>Flavobacteriales</taxon>
        <taxon>Flavobacteriaceae</taxon>
        <taxon>Lentiprolixibacter</taxon>
    </lineage>
</organism>
<gene>
    <name evidence="4" type="ORF">OO016_13115</name>
</gene>
<evidence type="ECO:0000256" key="1">
    <source>
        <dbReference type="PROSITE-ProRule" id="PRU01360"/>
    </source>
</evidence>
<evidence type="ECO:0000313" key="4">
    <source>
        <dbReference type="EMBL" id="MCX2720550.1"/>
    </source>
</evidence>
<accession>A0AAE3MMG6</accession>
<dbReference type="Pfam" id="PF05569">
    <property type="entry name" value="Peptidase_M56"/>
    <property type="match status" value="1"/>
</dbReference>
<feature type="transmembrane region" description="Helical" evidence="2">
    <location>
        <begin position="38"/>
        <end position="58"/>
    </location>
</feature>
<evidence type="ECO:0000259" key="3">
    <source>
        <dbReference type="Pfam" id="PF05569"/>
    </source>
</evidence>
<dbReference type="InterPro" id="IPR037066">
    <property type="entry name" value="Plug_dom_sf"/>
</dbReference>
<feature type="transmembrane region" description="Helical" evidence="2">
    <location>
        <begin position="6"/>
        <end position="26"/>
    </location>
</feature>
<dbReference type="InterPro" id="IPR039426">
    <property type="entry name" value="TonB-dep_rcpt-like"/>
</dbReference>
<dbReference type="GO" id="GO:0009279">
    <property type="term" value="C:cell outer membrane"/>
    <property type="evidence" value="ECO:0007669"/>
    <property type="project" value="UniProtKB-SubCell"/>
</dbReference>
<dbReference type="InterPro" id="IPR052173">
    <property type="entry name" value="Beta-lactam_resp_regulator"/>
</dbReference>
<sequence>MEAVFIYFLKASGILAIFWGVYHLFLKKETFFEANRHFLLAGILAAFTFPFLKITRYVTVESSALPDFSGVPVIQNSEVASASIPWEMVMLGIYGLGVLFLLVKFLFQLLSLRKLMLKHRIKRCGAFKLVETDQDLAPFSFFNYIFYNPRQFSKDELEAIRQHEEAHCAQKHSIDVLLAHLLTIALWMNPLSWLYRKNIQQNLEFLADFSAVNRTRSKKSYQYALLKVSSNPIQTPITNNFYNSLIKKRIVMLHKSRSNQLSAYKFALVIPMLAAFVFAFNTKVVAQKEEVIIVQEVQKIKLLIDKDYTQDQMDKDIAFMKERNITLKFKGVKRNSAGEITAITATYKTDKGQSGSYSLNGDEPIAPFAFQIDGDADNQTLGFYAHSGKHKAHSIGSNMTKKIIVEVDDDDLHEGKHKKHKVVRLNSGDKDVHTWVHSGDGEAKEIRVEIKDGKKVVFVDGKEVSEDELGLIKGKGQKIKIKKLKKGEGENVFIIKDSDEDHDIEVIEKEGNGFFFVDSGKGEEPLFIVDGKEMDRAEFKSNLSPNQIEKVEVLKGDKATEKYGDKARDGVIVITTKKGN</sequence>
<dbReference type="AlphaFoldDB" id="A0AAE3MMG6"/>
<protein>
    <submittedName>
        <fullName evidence="4">M56 family peptidase</fullName>
    </submittedName>
</protein>
<dbReference type="InterPro" id="IPR008756">
    <property type="entry name" value="Peptidase_M56"/>
</dbReference>
<evidence type="ECO:0000313" key="5">
    <source>
        <dbReference type="Proteomes" id="UP001207116"/>
    </source>
</evidence>
<proteinExistence type="inferred from homology"/>
<dbReference type="PANTHER" id="PTHR34978">
    <property type="entry name" value="POSSIBLE SENSOR-TRANSDUCER PROTEIN BLAR"/>
    <property type="match status" value="1"/>
</dbReference>
<dbReference type="PROSITE" id="PS52016">
    <property type="entry name" value="TONB_DEPENDENT_REC_3"/>
    <property type="match status" value="1"/>
</dbReference>
<dbReference type="CDD" id="cd07341">
    <property type="entry name" value="M56_BlaR1_MecR1_like"/>
    <property type="match status" value="1"/>
</dbReference>
<dbReference type="RefSeq" id="WP_266014869.1">
    <property type="nucleotide sequence ID" value="NZ_JAPFQP010000004.1"/>
</dbReference>
<comment type="subcellular location">
    <subcellularLocation>
        <location evidence="1">Cell outer membrane</location>
        <topology evidence="1">Multi-pass membrane protein</topology>
    </subcellularLocation>
</comment>
<dbReference type="EMBL" id="JAPFQP010000004">
    <property type="protein sequence ID" value="MCX2720550.1"/>
    <property type="molecule type" value="Genomic_DNA"/>
</dbReference>
<keyword evidence="1 2" id="KW-0812">Transmembrane</keyword>
<dbReference type="SUPFAM" id="SSF56935">
    <property type="entry name" value="Porins"/>
    <property type="match status" value="1"/>
</dbReference>
<keyword evidence="1 2" id="KW-0472">Membrane</keyword>
<feature type="transmembrane region" description="Helical" evidence="2">
    <location>
        <begin position="262"/>
        <end position="280"/>
    </location>
</feature>
<dbReference type="Proteomes" id="UP001207116">
    <property type="component" value="Unassembled WGS sequence"/>
</dbReference>